<dbReference type="AlphaFoldDB" id="A0AA88KD00"/>
<keyword evidence="2" id="KW-1185">Reference proteome</keyword>
<dbReference type="EMBL" id="PYSW02000046">
    <property type="protein sequence ID" value="KAG2374300.1"/>
    <property type="molecule type" value="Genomic_DNA"/>
</dbReference>
<reference evidence="1 2" key="1">
    <citation type="journal article" date="2018" name="BMC Genomics">
        <title>The genome of Naegleria lovaniensis, the basis for a comparative approach to unravel pathogenicity factors of the human pathogenic amoeba N. fowleri.</title>
        <authorList>
            <person name="Liechti N."/>
            <person name="Schurch N."/>
            <person name="Bruggmann R."/>
            <person name="Wittwer M."/>
        </authorList>
    </citation>
    <scope>NUCLEOTIDE SEQUENCE [LARGE SCALE GENOMIC DNA]</scope>
    <source>
        <strain evidence="1 2">ATCC 30569</strain>
    </source>
</reference>
<evidence type="ECO:0000313" key="2">
    <source>
        <dbReference type="Proteomes" id="UP000816034"/>
    </source>
</evidence>
<proteinExistence type="predicted"/>
<evidence type="ECO:0000313" key="1">
    <source>
        <dbReference type="EMBL" id="KAG2374300.1"/>
    </source>
</evidence>
<dbReference type="Proteomes" id="UP000816034">
    <property type="component" value="Unassembled WGS sequence"/>
</dbReference>
<organism evidence="1 2">
    <name type="scientific">Naegleria lovaniensis</name>
    <name type="common">Amoeba</name>
    <dbReference type="NCBI Taxonomy" id="51637"/>
    <lineage>
        <taxon>Eukaryota</taxon>
        <taxon>Discoba</taxon>
        <taxon>Heterolobosea</taxon>
        <taxon>Tetramitia</taxon>
        <taxon>Eutetramitia</taxon>
        <taxon>Vahlkampfiidae</taxon>
        <taxon>Naegleria</taxon>
    </lineage>
</organism>
<dbReference type="RefSeq" id="XP_044543474.1">
    <property type="nucleotide sequence ID" value="XM_044686462.1"/>
</dbReference>
<name>A0AA88KD00_NAELO</name>
<gene>
    <name evidence="1" type="ORF">C9374_010870</name>
</gene>
<sequence>MTHFMTACTNNTLRRNEDTKNHNQHLVSSTLPITSWTCEQVQEWIQKLEIHDTLTANNNNSQLDQSIGSCDTERASLYSELVVSTKSVEQELTSSPACSRFTSSNLGLPKQRLHSLKDAIPYFKFHSILGIDLLELRVNELEEMFYEDFSTSLEDEEEIFQTVPTTICTTLTPSNTPSCHYTIPIPCDPNDVQTRHFIQKLYHNICNLKQQHEQMMAEMHPVHSRIH</sequence>
<dbReference type="GeneID" id="68103324"/>
<accession>A0AA88KD00</accession>
<comment type="caution">
    <text evidence="1">The sequence shown here is derived from an EMBL/GenBank/DDBJ whole genome shotgun (WGS) entry which is preliminary data.</text>
</comment>
<protein>
    <submittedName>
        <fullName evidence="1">Uncharacterized protein</fullName>
    </submittedName>
</protein>